<dbReference type="STRING" id="1081102.A0A167Z2Z4"/>
<organism evidence="2 3">
    <name type="scientific">Niveomyces insectorum RCEF 264</name>
    <dbReference type="NCBI Taxonomy" id="1081102"/>
    <lineage>
        <taxon>Eukaryota</taxon>
        <taxon>Fungi</taxon>
        <taxon>Dikarya</taxon>
        <taxon>Ascomycota</taxon>
        <taxon>Pezizomycotina</taxon>
        <taxon>Sordariomycetes</taxon>
        <taxon>Hypocreomycetidae</taxon>
        <taxon>Hypocreales</taxon>
        <taxon>Cordycipitaceae</taxon>
        <taxon>Niveomyces</taxon>
    </lineage>
</organism>
<dbReference type="SUPFAM" id="SSF52047">
    <property type="entry name" value="RNI-like"/>
    <property type="match status" value="1"/>
</dbReference>
<feature type="compositionally biased region" description="Low complexity" evidence="1">
    <location>
        <begin position="660"/>
        <end position="671"/>
    </location>
</feature>
<sequence length="827" mass="87588">MTLFSLRKIGFLKRKDRQRIGGFEDDQDDLAAQRYLAFGSPAGPEFAALPIKPAGAGAVSSRPATSSLFGLHGGSDSSSSNGNGTRGRSYKDVMKFGNLGSVGNLATFGAHGRRRRRSVSSSARPATRAPAGAPAGATAGATAALLALPDSVLAVVFAFVCPHSQDRTYEKCEDSSLDDGCMLCDMRDLAHCVQTCRRWRPVAERVLYTSIRIDSVHYCEREAILADKRRRRSFFDRNAEPEDTANARLKLLCRTLRDDQTNRLSLLVQFLKIPYMLRESQHADIARTVSVLPNLRYIDLPEGLFLDEPVYAALRLEIQAKCPDLRKMTYVGGAERSMEALASGTCWRRLEVLELVKIGMDAAMLRLVLHSLTSLRALKVTESPASGSHAFSDEVLASSYPTPSVFKGTGAGGLGGYPDTDVPPLEELVLTGTRRVTVDGIQSFLSRPDAGRALRVLTVNGTGVKPWSLPAILLAAPSLRHLTIVDEVSVDLPVAAGTKDIPPLASPSLRTLNYEIKAADNVSPYANVTRSYYNYLSGSILSGGLPNLLTVYVRDAKFPESLLGNPSLPPPVGGDVGGNYRPASSGSAAITASSLNSPLSAMSLAPLQSPAGFLSPHPSPGFAQSTAPLMPPMPPFRQTAQKPPLSYNGSSRVPPPPPSAALAPPSKPWAAGHNPRFSSNNPFASMIAPQRVKTLEVFTKGDDDIDWSSIIVSGNTTNHHHHAAGQTGNTSRPVSSYGLGADVGVAGARKSVFVSTGAGSFLAVPDDGGGGGGGNGGGFNTIGASPGGGFGGRRGSHSSIGGNSADIWPRPLSSSGERKSEKRDLWR</sequence>
<dbReference type="AlphaFoldDB" id="A0A167Z2Z4"/>
<feature type="compositionally biased region" description="Gly residues" evidence="1">
    <location>
        <begin position="772"/>
        <end position="793"/>
    </location>
</feature>
<feature type="compositionally biased region" description="Basic and acidic residues" evidence="1">
    <location>
        <begin position="816"/>
        <end position="827"/>
    </location>
</feature>
<feature type="region of interest" description="Disordered" evidence="1">
    <location>
        <begin position="109"/>
        <end position="135"/>
    </location>
</feature>
<dbReference type="EMBL" id="AZHD01000002">
    <property type="protein sequence ID" value="OAA67016.1"/>
    <property type="molecule type" value="Genomic_DNA"/>
</dbReference>
<feature type="region of interest" description="Disordered" evidence="1">
    <location>
        <begin position="615"/>
        <end position="676"/>
    </location>
</feature>
<dbReference type="Gene3D" id="3.80.10.10">
    <property type="entry name" value="Ribonuclease Inhibitor"/>
    <property type="match status" value="1"/>
</dbReference>
<evidence type="ECO:0000313" key="2">
    <source>
        <dbReference type="EMBL" id="OAA67016.1"/>
    </source>
</evidence>
<dbReference type="InterPro" id="IPR032675">
    <property type="entry name" value="LRR_dom_sf"/>
</dbReference>
<evidence type="ECO:0000313" key="3">
    <source>
        <dbReference type="Proteomes" id="UP000076874"/>
    </source>
</evidence>
<keyword evidence="3" id="KW-1185">Reference proteome</keyword>
<dbReference type="Proteomes" id="UP000076874">
    <property type="component" value="Unassembled WGS sequence"/>
</dbReference>
<name>A0A167Z2Z4_9HYPO</name>
<feature type="region of interest" description="Disordered" evidence="1">
    <location>
        <begin position="772"/>
        <end position="827"/>
    </location>
</feature>
<protein>
    <submittedName>
        <fullName evidence="2">F-box domain containing protein</fullName>
    </submittedName>
</protein>
<feature type="compositionally biased region" description="Low complexity" evidence="1">
    <location>
        <begin position="119"/>
        <end position="135"/>
    </location>
</feature>
<comment type="caution">
    <text evidence="2">The sequence shown here is derived from an EMBL/GenBank/DDBJ whole genome shotgun (WGS) entry which is preliminary data.</text>
</comment>
<accession>A0A167Z2Z4</accession>
<evidence type="ECO:0000256" key="1">
    <source>
        <dbReference type="SAM" id="MobiDB-lite"/>
    </source>
</evidence>
<reference evidence="2 3" key="1">
    <citation type="journal article" date="2016" name="Genome Biol. Evol.">
        <title>Divergent and convergent evolution of fungal pathogenicity.</title>
        <authorList>
            <person name="Shang Y."/>
            <person name="Xiao G."/>
            <person name="Zheng P."/>
            <person name="Cen K."/>
            <person name="Zhan S."/>
            <person name="Wang C."/>
        </authorList>
    </citation>
    <scope>NUCLEOTIDE SEQUENCE [LARGE SCALE GENOMIC DNA]</scope>
    <source>
        <strain evidence="2 3">RCEF 264</strain>
    </source>
</reference>
<proteinExistence type="predicted"/>
<dbReference type="OrthoDB" id="5405297at2759"/>
<gene>
    <name evidence="2" type="ORF">SPI_01592</name>
</gene>